<dbReference type="CDD" id="cd05259">
    <property type="entry name" value="PCBER_SDR_a"/>
    <property type="match status" value="1"/>
</dbReference>
<accession>A0A1Y2HG24</accession>
<dbReference type="InterPro" id="IPR036291">
    <property type="entry name" value="NAD(P)-bd_dom_sf"/>
</dbReference>
<dbReference type="InterPro" id="IPR008030">
    <property type="entry name" value="NmrA-like"/>
</dbReference>
<protein>
    <recommendedName>
        <fullName evidence="3">NmrA-like domain-containing protein</fullName>
    </recommendedName>
</protein>
<proteinExistence type="predicted"/>
<dbReference type="AlphaFoldDB" id="A0A1Y2HG24"/>
<dbReference type="InterPro" id="IPR045312">
    <property type="entry name" value="PCBER-like"/>
</dbReference>
<organism evidence="4 5">
    <name type="scientific">Catenaria anguillulae PL171</name>
    <dbReference type="NCBI Taxonomy" id="765915"/>
    <lineage>
        <taxon>Eukaryota</taxon>
        <taxon>Fungi</taxon>
        <taxon>Fungi incertae sedis</taxon>
        <taxon>Blastocladiomycota</taxon>
        <taxon>Blastocladiomycetes</taxon>
        <taxon>Blastocladiales</taxon>
        <taxon>Catenariaceae</taxon>
        <taxon>Catenaria</taxon>
    </lineage>
</organism>
<dbReference type="Pfam" id="PF05368">
    <property type="entry name" value="NmrA"/>
    <property type="match status" value="1"/>
</dbReference>
<feature type="domain" description="NmrA-like" evidence="3">
    <location>
        <begin position="6"/>
        <end position="225"/>
    </location>
</feature>
<dbReference type="Gene3D" id="3.40.50.720">
    <property type="entry name" value="NAD(P)-binding Rossmann-like Domain"/>
    <property type="match status" value="1"/>
</dbReference>
<gene>
    <name evidence="4" type="ORF">BCR44DRAFT_1515744</name>
</gene>
<evidence type="ECO:0000313" key="4">
    <source>
        <dbReference type="EMBL" id="ORZ32002.1"/>
    </source>
</evidence>
<dbReference type="PANTHER" id="PTHR47706:SF9">
    <property type="entry name" value="NMRA-LIKE DOMAIN-CONTAINING PROTEIN-RELATED"/>
    <property type="match status" value="1"/>
</dbReference>
<evidence type="ECO:0000259" key="3">
    <source>
        <dbReference type="Pfam" id="PF05368"/>
    </source>
</evidence>
<sequence>MTAQLKNIVLVGATGNIGSPVLEQLRAAEPKFNITVFSRASSTATFPSDVHVVKVDYDNLASLTQALQGQDAIVSTIGAAALDNAQKNLVAAAAAAGIKLFVPSEFGVDTLHPASVEVKVFGAKVQLVQELEKAKVPYAVIATGPFLDWGLANGFLGIDIKNKSASLINDGNARVSGTSLASVGKAVVAVLQHPDKAVNRRIAVSDTTFTQNELLAELQRQVGGDTGAWTVSHTPLEQVKQEGFAKLSDPSHIGVIYLIKAAIFSGTEASYWVAGKDHSAEFGLKQRSLKDIVAQVVSQQ</sequence>
<reference evidence="4 5" key="1">
    <citation type="submission" date="2016-07" db="EMBL/GenBank/DDBJ databases">
        <title>Pervasive Adenine N6-methylation of Active Genes in Fungi.</title>
        <authorList>
            <consortium name="DOE Joint Genome Institute"/>
            <person name="Mondo S.J."/>
            <person name="Dannebaum R.O."/>
            <person name="Kuo R.C."/>
            <person name="Labutti K."/>
            <person name="Haridas S."/>
            <person name="Kuo A."/>
            <person name="Salamov A."/>
            <person name="Ahrendt S.R."/>
            <person name="Lipzen A."/>
            <person name="Sullivan W."/>
            <person name="Andreopoulos W.B."/>
            <person name="Clum A."/>
            <person name="Lindquist E."/>
            <person name="Daum C."/>
            <person name="Ramamoorthy G.K."/>
            <person name="Gryganskyi A."/>
            <person name="Culley D."/>
            <person name="Magnuson J.K."/>
            <person name="James T.Y."/>
            <person name="O'Malley M.A."/>
            <person name="Stajich J.E."/>
            <person name="Spatafora J.W."/>
            <person name="Visel A."/>
            <person name="Grigoriev I.V."/>
        </authorList>
    </citation>
    <scope>NUCLEOTIDE SEQUENCE [LARGE SCALE GENOMIC DNA]</scope>
    <source>
        <strain evidence="4 5">PL171</strain>
    </source>
</reference>
<evidence type="ECO:0000256" key="2">
    <source>
        <dbReference type="ARBA" id="ARBA00023002"/>
    </source>
</evidence>
<dbReference type="InterPro" id="IPR051609">
    <property type="entry name" value="NmrA/Isoflavone_reductase-like"/>
</dbReference>
<dbReference type="PANTHER" id="PTHR47706">
    <property type="entry name" value="NMRA-LIKE FAMILY PROTEIN"/>
    <property type="match status" value="1"/>
</dbReference>
<dbReference type="Gene3D" id="3.90.25.10">
    <property type="entry name" value="UDP-galactose 4-epimerase, domain 1"/>
    <property type="match status" value="1"/>
</dbReference>
<dbReference type="SUPFAM" id="SSF51735">
    <property type="entry name" value="NAD(P)-binding Rossmann-fold domains"/>
    <property type="match status" value="1"/>
</dbReference>
<keyword evidence="5" id="KW-1185">Reference proteome</keyword>
<keyword evidence="2" id="KW-0560">Oxidoreductase</keyword>
<dbReference type="Proteomes" id="UP000193411">
    <property type="component" value="Unassembled WGS sequence"/>
</dbReference>
<comment type="caution">
    <text evidence="4">The sequence shown here is derived from an EMBL/GenBank/DDBJ whole genome shotgun (WGS) entry which is preliminary data.</text>
</comment>
<evidence type="ECO:0000256" key="1">
    <source>
        <dbReference type="ARBA" id="ARBA00022857"/>
    </source>
</evidence>
<name>A0A1Y2HG24_9FUNG</name>
<dbReference type="GO" id="GO:0016491">
    <property type="term" value="F:oxidoreductase activity"/>
    <property type="evidence" value="ECO:0007669"/>
    <property type="project" value="UniProtKB-KW"/>
</dbReference>
<dbReference type="EMBL" id="MCFL01000052">
    <property type="protein sequence ID" value="ORZ32002.1"/>
    <property type="molecule type" value="Genomic_DNA"/>
</dbReference>
<dbReference type="OrthoDB" id="9984533at2759"/>
<keyword evidence="1" id="KW-0521">NADP</keyword>
<evidence type="ECO:0000313" key="5">
    <source>
        <dbReference type="Proteomes" id="UP000193411"/>
    </source>
</evidence>